<dbReference type="PROSITE" id="PS00122">
    <property type="entry name" value="CARBOXYLESTERASE_B_1"/>
    <property type="match status" value="2"/>
</dbReference>
<protein>
    <recommendedName>
        <fullName evidence="7">Carboxylesterase type B domain-containing protein</fullName>
    </recommendedName>
</protein>
<evidence type="ECO:0000256" key="2">
    <source>
        <dbReference type="ARBA" id="ARBA00022487"/>
    </source>
</evidence>
<dbReference type="Pfam" id="PF00135">
    <property type="entry name" value="COesterase"/>
    <property type="match status" value="2"/>
</dbReference>
<dbReference type="InterPro" id="IPR050309">
    <property type="entry name" value="Type-B_Carboxylest/Lipase"/>
</dbReference>
<feature type="chain" id="PRO_5043765279" description="Carboxylesterase type B domain-containing protein" evidence="6">
    <location>
        <begin position="22"/>
        <end position="1037"/>
    </location>
</feature>
<dbReference type="PANTHER" id="PTHR11559">
    <property type="entry name" value="CARBOXYLESTERASE"/>
    <property type="match status" value="1"/>
</dbReference>
<evidence type="ECO:0000256" key="4">
    <source>
        <dbReference type="ARBA" id="ARBA00023157"/>
    </source>
</evidence>
<dbReference type="FunFam" id="3.40.50.1820:FF:000155">
    <property type="entry name" value="Carboxylic ester hydrolase"/>
    <property type="match status" value="1"/>
</dbReference>
<feature type="domain" description="Carboxylesterase type B" evidence="7">
    <location>
        <begin position="23"/>
        <end position="493"/>
    </location>
</feature>
<dbReference type="SUPFAM" id="SSF53474">
    <property type="entry name" value="alpha/beta-Hydrolases"/>
    <property type="match status" value="2"/>
</dbReference>
<reference evidence="8" key="1">
    <citation type="journal article" date="2023" name="Insect Mol. Biol.">
        <title>Genome sequencing provides insights into the evolution of gene families encoding plant cell wall-degrading enzymes in longhorned beetles.</title>
        <authorList>
            <person name="Shin N.R."/>
            <person name="Okamura Y."/>
            <person name="Kirsch R."/>
            <person name="Pauchet Y."/>
        </authorList>
    </citation>
    <scope>NUCLEOTIDE SEQUENCE</scope>
    <source>
        <strain evidence="8">AMC_N1</strain>
    </source>
</reference>
<comment type="caution">
    <text evidence="8">The sequence shown here is derived from an EMBL/GenBank/DDBJ whole genome shotgun (WGS) entry which is preliminary data.</text>
</comment>
<feature type="domain" description="Carboxylesterase type B" evidence="7">
    <location>
        <begin position="504"/>
        <end position="1015"/>
    </location>
</feature>
<dbReference type="GO" id="GO:0052689">
    <property type="term" value="F:carboxylic ester hydrolase activity"/>
    <property type="evidence" value="ECO:0007669"/>
    <property type="project" value="UniProtKB-KW"/>
</dbReference>
<dbReference type="AlphaFoldDB" id="A0AAV8Y070"/>
<keyword evidence="5" id="KW-0325">Glycoprotein</keyword>
<evidence type="ECO:0000256" key="6">
    <source>
        <dbReference type="SAM" id="SignalP"/>
    </source>
</evidence>
<dbReference type="EMBL" id="JAPWTK010000286">
    <property type="protein sequence ID" value="KAJ8943543.1"/>
    <property type="molecule type" value="Genomic_DNA"/>
</dbReference>
<comment type="similarity">
    <text evidence="1">Belongs to the type-B carboxylesterase/lipase family.</text>
</comment>
<evidence type="ECO:0000256" key="3">
    <source>
        <dbReference type="ARBA" id="ARBA00022801"/>
    </source>
</evidence>
<evidence type="ECO:0000259" key="7">
    <source>
        <dbReference type="Pfam" id="PF00135"/>
    </source>
</evidence>
<gene>
    <name evidence="8" type="ORF">NQ318_023054</name>
</gene>
<keyword evidence="2" id="KW-0719">Serine esterase</keyword>
<dbReference type="InterPro" id="IPR002018">
    <property type="entry name" value="CarbesteraseB"/>
</dbReference>
<dbReference type="Proteomes" id="UP001162162">
    <property type="component" value="Unassembled WGS sequence"/>
</dbReference>
<proteinExistence type="inferred from homology"/>
<evidence type="ECO:0000313" key="9">
    <source>
        <dbReference type="Proteomes" id="UP001162162"/>
    </source>
</evidence>
<evidence type="ECO:0000313" key="8">
    <source>
        <dbReference type="EMBL" id="KAJ8943543.1"/>
    </source>
</evidence>
<dbReference type="InterPro" id="IPR029058">
    <property type="entry name" value="AB_hydrolase_fold"/>
</dbReference>
<keyword evidence="6" id="KW-0732">Signal</keyword>
<dbReference type="PROSITE" id="PS00941">
    <property type="entry name" value="CARBOXYLESTERASE_B_2"/>
    <property type="match status" value="2"/>
</dbReference>
<dbReference type="InterPro" id="IPR019819">
    <property type="entry name" value="Carboxylesterase_B_CS"/>
</dbReference>
<sequence>MLPIQILYYFIASCFIKFVVAEDPIVQLSSGKIRGRVAQTFHNTTFYAFQEIPYAAPPVGSLRFKASEPVDPWDGILETVENTKICYQYSSTNSLQNEDCLYLNVYTPVDPNSSEESLPVLVYIHGGGFVSGDAIYNTMGPDFFMDTKRIVVVTINYRLGIFGFLSTEDDIIPGNYGLRDQTFALKWVQDNIHLFGGDPSKVTIDGQSAGSASVSYHILSKQSQGLFRAAISESGTVLTTWAYQRYARDMAYQTAKAVDSAFTEDNSSEELLTLLQNVSAKDLQTVASKVSVPSNHINTGYPFAPVVDNGDDAFLPVFAYETVNMGEINKVAVLMGMNSEETIGEAGDLASLKTKMTNYDNDLSLIVNDDFHIENTTLQTMIGETLRSLYTDGLFQDDLGASIRFLSDCRYTTSIIKFAQLASKLTYIYFYHFSYDGDMGNMNVHIDGAESVGHSEELQYLWRNSRNDDVSVFPEADVLTHKRLIALWTNFVTDLVLTFGVSEDPIIQLPNGKIKGRIATTFQNNTFYAFQEIPYAAPPVGSLRFKAPTPVQNWEGTLDATKNTKICYQQSSSNNMQNEDCLYLNVYTPQVSDSNNALPVLVFIHGGKFLSGDGIYTAYGPDFFMDTKKLVVVTLNYRLGPFGFLSTEDDVIPGNNGLKDQLFAFKWVQENIHLFGGDPSKVTVDGQSAGSASVSYHVLSEKSQGLFRAAILESGTVLTPWSYQRFARNIAYQTAAALDSSFTEDKSSEELLVLLQSASAEEIRNIAANNISVPSKHINTGFVFAPVLETGDEAFVTERSYEALEKGEINLVPLIVGMNSEEAIGQAKSLGSLKKMMLNYDNDLSVIVNDDFHIENETLQAIVGEEIRNIYTSGLFQDDLASSVRFISDSRYSINVIKYAELVSKLTEVYFYQFSYDGELGNEDAHIDGAESVGHSEELQYLWRNSRNNDVNAFPEADVLTHQRLIALWTNFVTELNPTPGNSELLNNVAWPLFSPDEQEYLDVREELQVKTNPKGDVFPSWKNAYENYGNRPFDTY</sequence>
<keyword evidence="4" id="KW-1015">Disulfide bond</keyword>
<evidence type="ECO:0000256" key="1">
    <source>
        <dbReference type="ARBA" id="ARBA00005964"/>
    </source>
</evidence>
<dbReference type="InterPro" id="IPR019826">
    <property type="entry name" value="Carboxylesterase_B_AS"/>
</dbReference>
<accession>A0AAV8Y070</accession>
<feature type="signal peptide" evidence="6">
    <location>
        <begin position="1"/>
        <end position="21"/>
    </location>
</feature>
<evidence type="ECO:0000256" key="5">
    <source>
        <dbReference type="ARBA" id="ARBA00023180"/>
    </source>
</evidence>
<keyword evidence="3" id="KW-0378">Hydrolase</keyword>
<name>A0AAV8Y070_9CUCU</name>
<dbReference type="Gene3D" id="3.40.50.1820">
    <property type="entry name" value="alpha/beta hydrolase"/>
    <property type="match status" value="2"/>
</dbReference>
<keyword evidence="9" id="KW-1185">Reference proteome</keyword>
<organism evidence="8 9">
    <name type="scientific">Aromia moschata</name>
    <dbReference type="NCBI Taxonomy" id="1265417"/>
    <lineage>
        <taxon>Eukaryota</taxon>
        <taxon>Metazoa</taxon>
        <taxon>Ecdysozoa</taxon>
        <taxon>Arthropoda</taxon>
        <taxon>Hexapoda</taxon>
        <taxon>Insecta</taxon>
        <taxon>Pterygota</taxon>
        <taxon>Neoptera</taxon>
        <taxon>Endopterygota</taxon>
        <taxon>Coleoptera</taxon>
        <taxon>Polyphaga</taxon>
        <taxon>Cucujiformia</taxon>
        <taxon>Chrysomeloidea</taxon>
        <taxon>Cerambycidae</taxon>
        <taxon>Cerambycinae</taxon>
        <taxon>Callichromatini</taxon>
        <taxon>Aromia</taxon>
    </lineage>
</organism>